<gene>
    <name evidence="2" type="ORF">Pan265_03870</name>
</gene>
<proteinExistence type="predicted"/>
<sequence precursor="true">MNTQCLFATGCLIAATSLSANAAIQVFGNNGGGVDGTEADFNAAYPVTTPIDFDAVAAGTTLEVPGGIDDSGNGTPLESPIAFDDLTLTIDGRNNTIDDTYVSTATELSIGLFDGEHESVVLTFDQAIKAFAATFETPASTNGVSVTIDGQEIDTFGFFLPGGGQGQQFLGFISDTPFTTVEFTSPFGGETFFLDNVAVAVPEPASALLLGLATLALRRRSA</sequence>
<dbReference type="KEGG" id="mcad:Pan265_03870"/>
<feature type="chain" id="PRO_5022180570" description="PEP-CTERM protein-sorting domain-containing protein" evidence="1">
    <location>
        <begin position="23"/>
        <end position="222"/>
    </location>
</feature>
<dbReference type="Proteomes" id="UP000320386">
    <property type="component" value="Chromosome"/>
</dbReference>
<protein>
    <recommendedName>
        <fullName evidence="4">PEP-CTERM protein-sorting domain-containing protein</fullName>
    </recommendedName>
</protein>
<keyword evidence="1" id="KW-0732">Signal</keyword>
<organism evidence="2 3">
    <name type="scientific">Mucisphaera calidilacus</name>
    <dbReference type="NCBI Taxonomy" id="2527982"/>
    <lineage>
        <taxon>Bacteria</taxon>
        <taxon>Pseudomonadati</taxon>
        <taxon>Planctomycetota</taxon>
        <taxon>Phycisphaerae</taxon>
        <taxon>Phycisphaerales</taxon>
        <taxon>Phycisphaeraceae</taxon>
        <taxon>Mucisphaera</taxon>
    </lineage>
</organism>
<feature type="signal peptide" evidence="1">
    <location>
        <begin position="1"/>
        <end position="22"/>
    </location>
</feature>
<accession>A0A518BU97</accession>
<evidence type="ECO:0000256" key="1">
    <source>
        <dbReference type="SAM" id="SignalP"/>
    </source>
</evidence>
<dbReference type="RefSeq" id="WP_145444723.1">
    <property type="nucleotide sequence ID" value="NZ_CP036280.1"/>
</dbReference>
<dbReference type="AlphaFoldDB" id="A0A518BU97"/>
<reference evidence="2 3" key="1">
    <citation type="submission" date="2019-02" db="EMBL/GenBank/DDBJ databases">
        <title>Deep-cultivation of Planctomycetes and their phenomic and genomic characterization uncovers novel biology.</title>
        <authorList>
            <person name="Wiegand S."/>
            <person name="Jogler M."/>
            <person name="Boedeker C."/>
            <person name="Pinto D."/>
            <person name="Vollmers J."/>
            <person name="Rivas-Marin E."/>
            <person name="Kohn T."/>
            <person name="Peeters S.H."/>
            <person name="Heuer A."/>
            <person name="Rast P."/>
            <person name="Oberbeckmann S."/>
            <person name="Bunk B."/>
            <person name="Jeske O."/>
            <person name="Meyerdierks A."/>
            <person name="Storesund J.E."/>
            <person name="Kallscheuer N."/>
            <person name="Luecker S."/>
            <person name="Lage O.M."/>
            <person name="Pohl T."/>
            <person name="Merkel B.J."/>
            <person name="Hornburger P."/>
            <person name="Mueller R.-W."/>
            <person name="Bruemmer F."/>
            <person name="Labrenz M."/>
            <person name="Spormann A.M."/>
            <person name="Op den Camp H."/>
            <person name="Overmann J."/>
            <person name="Amann R."/>
            <person name="Jetten M.S.M."/>
            <person name="Mascher T."/>
            <person name="Medema M.H."/>
            <person name="Devos D.P."/>
            <person name="Kaster A.-K."/>
            <person name="Ovreas L."/>
            <person name="Rohde M."/>
            <person name="Galperin M.Y."/>
            <person name="Jogler C."/>
        </authorList>
    </citation>
    <scope>NUCLEOTIDE SEQUENCE [LARGE SCALE GENOMIC DNA]</scope>
    <source>
        <strain evidence="2 3">Pan265</strain>
    </source>
</reference>
<evidence type="ECO:0000313" key="2">
    <source>
        <dbReference type="EMBL" id="QDU70559.1"/>
    </source>
</evidence>
<dbReference type="EMBL" id="CP036280">
    <property type="protein sequence ID" value="QDU70559.1"/>
    <property type="molecule type" value="Genomic_DNA"/>
</dbReference>
<evidence type="ECO:0000313" key="3">
    <source>
        <dbReference type="Proteomes" id="UP000320386"/>
    </source>
</evidence>
<name>A0A518BU97_9BACT</name>
<evidence type="ECO:0008006" key="4">
    <source>
        <dbReference type="Google" id="ProtNLM"/>
    </source>
</evidence>
<keyword evidence="3" id="KW-1185">Reference proteome</keyword>